<dbReference type="InterPro" id="IPR007269">
    <property type="entry name" value="ICMT_MeTrfase"/>
</dbReference>
<feature type="non-terminal residue" evidence="6">
    <location>
        <position position="137"/>
    </location>
</feature>
<dbReference type="Pfam" id="PF04140">
    <property type="entry name" value="ICMT"/>
    <property type="match status" value="1"/>
</dbReference>
<dbReference type="GO" id="GO:0005789">
    <property type="term" value="C:endoplasmic reticulum membrane"/>
    <property type="evidence" value="ECO:0007669"/>
    <property type="project" value="UniProtKB-SubCell"/>
</dbReference>
<organism evidence="7">
    <name type="scientific">Serpula lacrymans var. lacrymans (strain S7.3)</name>
    <name type="common">Dry rot fungus</name>
    <dbReference type="NCBI Taxonomy" id="936435"/>
    <lineage>
        <taxon>Eukaryota</taxon>
        <taxon>Fungi</taxon>
        <taxon>Dikarya</taxon>
        <taxon>Basidiomycota</taxon>
        <taxon>Agaricomycotina</taxon>
        <taxon>Agaricomycetes</taxon>
        <taxon>Agaricomycetidae</taxon>
        <taxon>Boletales</taxon>
        <taxon>Coniophorineae</taxon>
        <taxon>Serpulaceae</taxon>
        <taxon>Serpula</taxon>
    </lineage>
</organism>
<dbReference type="PANTHER" id="PTHR12714:SF9">
    <property type="entry name" value="PROTEIN-S-ISOPRENYLCYSTEINE O-METHYLTRANSFERASE"/>
    <property type="match status" value="1"/>
</dbReference>
<dbReference type="HOGENOM" id="CLU_065200_6_2_1"/>
<dbReference type="Gene3D" id="1.20.120.1630">
    <property type="match status" value="1"/>
</dbReference>
<dbReference type="Proteomes" id="UP000008063">
    <property type="component" value="Unassembled WGS sequence"/>
</dbReference>
<reference evidence="7" key="1">
    <citation type="journal article" date="2011" name="Science">
        <title>The plant cell wall-decomposing machinery underlies the functional diversity of forest fungi.</title>
        <authorList>
            <person name="Eastwood D.C."/>
            <person name="Floudas D."/>
            <person name="Binder M."/>
            <person name="Majcherczyk A."/>
            <person name="Schneider P."/>
            <person name="Aerts A."/>
            <person name="Asiegbu F.O."/>
            <person name="Baker S.E."/>
            <person name="Barry K."/>
            <person name="Bendiksby M."/>
            <person name="Blumentritt M."/>
            <person name="Coutinho P.M."/>
            <person name="Cullen D."/>
            <person name="de Vries R.P."/>
            <person name="Gathman A."/>
            <person name="Goodell B."/>
            <person name="Henrissat B."/>
            <person name="Ihrmark K."/>
            <person name="Kauserud H."/>
            <person name="Kohler A."/>
            <person name="LaButti K."/>
            <person name="Lapidus A."/>
            <person name="Lavin J.L."/>
            <person name="Lee Y.-H."/>
            <person name="Lindquist E."/>
            <person name="Lilly W."/>
            <person name="Lucas S."/>
            <person name="Morin E."/>
            <person name="Murat C."/>
            <person name="Oguiza J.A."/>
            <person name="Park J."/>
            <person name="Pisabarro A.G."/>
            <person name="Riley R."/>
            <person name="Rosling A."/>
            <person name="Salamov A."/>
            <person name="Schmidt O."/>
            <person name="Schmutz J."/>
            <person name="Skrede I."/>
            <person name="Stenlid J."/>
            <person name="Wiebenga A."/>
            <person name="Xie X."/>
            <person name="Kuees U."/>
            <person name="Hibbett D.S."/>
            <person name="Hoffmeister D."/>
            <person name="Hoegberg N."/>
            <person name="Martin F."/>
            <person name="Grigoriev I.V."/>
            <person name="Watkinson S.C."/>
        </authorList>
    </citation>
    <scope>NUCLEOTIDE SEQUENCE [LARGE SCALE GENOMIC DNA]</scope>
    <source>
        <strain evidence="7">strain S7.3</strain>
    </source>
</reference>
<evidence type="ECO:0000256" key="3">
    <source>
        <dbReference type="ARBA" id="ARBA00022989"/>
    </source>
</evidence>
<dbReference type="OrthoDB" id="422086at2759"/>
<sequence>FIIGTTLMSLAGLLRWQCYRTLGRFFTYRLSIRKDHQLVKSGPYSIVRHPSYSAGTLSLLGVVIAYGHPGSWLRDSGVADNLLVKSAAIAWVAVLATLVISSPSRCLQEDQMMKEKFGEEWEEWASRVRFRMIPGIF</sequence>
<evidence type="ECO:0000256" key="5">
    <source>
        <dbReference type="RuleBase" id="RU362022"/>
    </source>
</evidence>
<protein>
    <recommendedName>
        <fullName evidence="5">Protein-S-isoprenylcysteine O-methyltransferase</fullName>
        <ecNumber evidence="5">2.1.1.100</ecNumber>
    </recommendedName>
</protein>
<proteinExistence type="inferred from homology"/>
<keyword evidence="5" id="KW-0256">Endoplasmic reticulum</keyword>
<evidence type="ECO:0000256" key="2">
    <source>
        <dbReference type="ARBA" id="ARBA00022692"/>
    </source>
</evidence>
<dbReference type="PANTHER" id="PTHR12714">
    <property type="entry name" value="PROTEIN-S ISOPRENYLCYSTEINE O-METHYLTRANSFERASE"/>
    <property type="match status" value="1"/>
</dbReference>
<evidence type="ECO:0000313" key="7">
    <source>
        <dbReference type="Proteomes" id="UP000008063"/>
    </source>
</evidence>
<feature type="non-terminal residue" evidence="6">
    <location>
        <position position="1"/>
    </location>
</feature>
<dbReference type="EC" id="2.1.1.100" evidence="5"/>
<comment type="subcellular location">
    <subcellularLocation>
        <location evidence="5">Endoplasmic reticulum membrane</location>
        <topology evidence="5">Multi-pass membrane protein</topology>
    </subcellularLocation>
    <subcellularLocation>
        <location evidence="1">Membrane</location>
        <topology evidence="1">Multi-pass membrane protein</topology>
    </subcellularLocation>
</comment>
<comment type="similarity">
    <text evidence="5">Belongs to the class VI-like SAM-binding methyltransferase superfamily. Isoprenylcysteine carboxyl methyltransferase family.</text>
</comment>
<keyword evidence="2" id="KW-0812">Transmembrane</keyword>
<dbReference type="AlphaFoldDB" id="F8PY22"/>
<evidence type="ECO:0000256" key="1">
    <source>
        <dbReference type="ARBA" id="ARBA00004141"/>
    </source>
</evidence>
<keyword evidence="7" id="KW-1185">Reference proteome</keyword>
<keyword evidence="4" id="KW-0472">Membrane</keyword>
<name>F8PY22_SERL3</name>
<evidence type="ECO:0000313" key="6">
    <source>
        <dbReference type="EMBL" id="EGN98785.1"/>
    </source>
</evidence>
<keyword evidence="5" id="KW-0949">S-adenosyl-L-methionine</keyword>
<gene>
    <name evidence="6" type="ORF">SERLA73DRAFT_36428</name>
</gene>
<dbReference type="OMA" id="GWIDIAC"/>
<comment type="catalytic activity">
    <reaction evidence="5">
        <text>[protein]-C-terminal S-[(2E,6E)-farnesyl]-L-cysteine + S-adenosyl-L-methionine = [protein]-C-terminal S-[(2E,6E)-farnesyl]-L-cysteine methyl ester + S-adenosyl-L-homocysteine</text>
        <dbReference type="Rhea" id="RHEA:21672"/>
        <dbReference type="Rhea" id="RHEA-COMP:12125"/>
        <dbReference type="Rhea" id="RHEA-COMP:12126"/>
        <dbReference type="ChEBI" id="CHEBI:57856"/>
        <dbReference type="ChEBI" id="CHEBI:59789"/>
        <dbReference type="ChEBI" id="CHEBI:90510"/>
        <dbReference type="ChEBI" id="CHEBI:90511"/>
        <dbReference type="EC" id="2.1.1.100"/>
    </reaction>
</comment>
<dbReference type="GO" id="GO:0032259">
    <property type="term" value="P:methylation"/>
    <property type="evidence" value="ECO:0007669"/>
    <property type="project" value="UniProtKB-KW"/>
</dbReference>
<dbReference type="GO" id="GO:0004671">
    <property type="term" value="F:protein C-terminal S-isoprenylcysteine carboxyl O-methyltransferase activity"/>
    <property type="evidence" value="ECO:0007669"/>
    <property type="project" value="UniProtKB-EC"/>
</dbReference>
<keyword evidence="5" id="KW-0489">Methyltransferase</keyword>
<evidence type="ECO:0000256" key="4">
    <source>
        <dbReference type="ARBA" id="ARBA00023136"/>
    </source>
</evidence>
<keyword evidence="3" id="KW-1133">Transmembrane helix</keyword>
<dbReference type="STRING" id="936435.F8PY22"/>
<keyword evidence="5" id="KW-0808">Transferase</keyword>
<dbReference type="InParanoid" id="F8PY22"/>
<accession>F8PY22</accession>
<dbReference type="EMBL" id="GL945480">
    <property type="protein sequence ID" value="EGN98785.1"/>
    <property type="molecule type" value="Genomic_DNA"/>
</dbReference>